<evidence type="ECO:0000313" key="2">
    <source>
        <dbReference type="EMBL" id="KNB16241.1"/>
    </source>
</evidence>
<dbReference type="Proteomes" id="UP000009097">
    <property type="component" value="Unassembled WGS sequence"/>
</dbReference>
<dbReference type="RefSeq" id="XP_018254286.1">
    <property type="nucleotide sequence ID" value="XM_018401946.1"/>
</dbReference>
<reference evidence="2" key="1">
    <citation type="submission" date="2007-04" db="EMBL/GenBank/DDBJ databases">
        <authorList>
            <consortium name="The Broad Institute Genome Sequencing Platform"/>
            <person name="Birren B."/>
            <person name="Lander E."/>
            <person name="Galagan J."/>
            <person name="Nusbaum C."/>
            <person name="Devon K."/>
            <person name="Ma L.-J."/>
            <person name="Jaffe D."/>
            <person name="Butler J."/>
            <person name="Alvarez P."/>
            <person name="Gnerre S."/>
            <person name="Grabherr M."/>
            <person name="Kleber M."/>
            <person name="Mauceli E."/>
            <person name="Brockman W."/>
            <person name="MacCallum I.A."/>
            <person name="Young S."/>
            <person name="LaButti K."/>
            <person name="DeCaprio D."/>
            <person name="Crawford M."/>
            <person name="Koehrsen M."/>
            <person name="Engels R."/>
            <person name="Montgomery P."/>
            <person name="Pearson M."/>
            <person name="Howarth C."/>
            <person name="Larson L."/>
            <person name="White J."/>
            <person name="O'Leary S."/>
            <person name="Kodira C."/>
            <person name="Zeng Q."/>
            <person name="Yandava C."/>
            <person name="Alvarado L."/>
            <person name="Kistler C."/>
            <person name="Shim W.-B."/>
            <person name="Kang S."/>
            <person name="Woloshuk C."/>
        </authorList>
    </citation>
    <scope>NUCLEOTIDE SEQUENCE</scope>
    <source>
        <strain evidence="2">4287</strain>
    </source>
</reference>
<dbReference type="EMBL" id="DS231718">
    <property type="protein sequence ID" value="KNB16241.1"/>
    <property type="molecule type" value="Genomic_DNA"/>
</dbReference>
<sequence>MYSLTKLFVAVMALSTFASTNPIADKGDTQNLEARGGCLGYANYNACLAGRHRACPIGAGQATCFATASKVCQQNC</sequence>
<name>A0A0J9VZN8_FUSO4</name>
<proteinExistence type="predicted"/>
<protein>
    <submittedName>
        <fullName evidence="2">Uncharacterized protein</fullName>
    </submittedName>
</protein>
<dbReference type="GeneID" id="28962309"/>
<accession>A0A0J9VZN8</accession>
<feature type="chain" id="PRO_5005325052" evidence="1">
    <location>
        <begin position="21"/>
        <end position="76"/>
    </location>
</feature>
<organism evidence="2 3">
    <name type="scientific">Fusarium oxysporum f. sp. lycopersici (strain 4287 / CBS 123668 / FGSC 9935 / NRRL 34936)</name>
    <name type="common">Fusarium vascular wilt of tomato</name>
    <dbReference type="NCBI Taxonomy" id="426428"/>
    <lineage>
        <taxon>Eukaryota</taxon>
        <taxon>Fungi</taxon>
        <taxon>Dikarya</taxon>
        <taxon>Ascomycota</taxon>
        <taxon>Pezizomycotina</taxon>
        <taxon>Sordariomycetes</taxon>
        <taxon>Hypocreomycetidae</taxon>
        <taxon>Hypocreales</taxon>
        <taxon>Nectriaceae</taxon>
        <taxon>Fusarium</taxon>
        <taxon>Fusarium oxysporum species complex</taxon>
    </lineage>
</organism>
<dbReference type="AlphaFoldDB" id="A0A0J9VZN8"/>
<evidence type="ECO:0000256" key="1">
    <source>
        <dbReference type="SAM" id="SignalP"/>
    </source>
</evidence>
<gene>
    <name evidence="2" type="ORF">FOXG_21603</name>
</gene>
<dbReference type="VEuPathDB" id="FungiDB:FOXG_21603"/>
<dbReference type="OrthoDB" id="5006849at2759"/>
<dbReference type="KEGG" id="fox:FOXG_21603"/>
<evidence type="ECO:0000313" key="3">
    <source>
        <dbReference type="Proteomes" id="UP000009097"/>
    </source>
</evidence>
<reference evidence="2" key="2">
    <citation type="journal article" date="2010" name="Nature">
        <title>Comparative genomics reveals mobile pathogenicity chromosomes in Fusarium.</title>
        <authorList>
            <person name="Ma L.J."/>
            <person name="van der Does H.C."/>
            <person name="Borkovich K.A."/>
            <person name="Coleman J.J."/>
            <person name="Daboussi M.J."/>
            <person name="Di Pietro A."/>
            <person name="Dufresne M."/>
            <person name="Freitag M."/>
            <person name="Grabherr M."/>
            <person name="Henrissat B."/>
            <person name="Houterman P.M."/>
            <person name="Kang S."/>
            <person name="Shim W.B."/>
            <person name="Woloshuk C."/>
            <person name="Xie X."/>
            <person name="Xu J.R."/>
            <person name="Antoniw J."/>
            <person name="Baker S.E."/>
            <person name="Bluhm B.H."/>
            <person name="Breakspear A."/>
            <person name="Brown D.W."/>
            <person name="Butchko R.A."/>
            <person name="Chapman S."/>
            <person name="Coulson R."/>
            <person name="Coutinho P.M."/>
            <person name="Danchin E.G."/>
            <person name="Diener A."/>
            <person name="Gale L.R."/>
            <person name="Gardiner D.M."/>
            <person name="Goff S."/>
            <person name="Hammond-Kosack K.E."/>
            <person name="Hilburn K."/>
            <person name="Hua-Van A."/>
            <person name="Jonkers W."/>
            <person name="Kazan K."/>
            <person name="Kodira C.D."/>
            <person name="Koehrsen M."/>
            <person name="Kumar L."/>
            <person name="Lee Y.H."/>
            <person name="Li L."/>
            <person name="Manners J.M."/>
            <person name="Miranda-Saavedra D."/>
            <person name="Mukherjee M."/>
            <person name="Park G."/>
            <person name="Park J."/>
            <person name="Park S.Y."/>
            <person name="Proctor R.H."/>
            <person name="Regev A."/>
            <person name="Ruiz-Roldan M.C."/>
            <person name="Sain D."/>
            <person name="Sakthikumar S."/>
            <person name="Sykes S."/>
            <person name="Schwartz D.C."/>
            <person name="Turgeon B.G."/>
            <person name="Wapinski I."/>
            <person name="Yoder O."/>
            <person name="Young S."/>
            <person name="Zeng Q."/>
            <person name="Zhou S."/>
            <person name="Galagan J."/>
            <person name="Cuomo C.A."/>
            <person name="Kistler H.C."/>
            <person name="Rep M."/>
        </authorList>
    </citation>
    <scope>NUCLEOTIDE SEQUENCE [LARGE SCALE GENOMIC DNA]</scope>
    <source>
        <strain evidence="2">4287</strain>
    </source>
</reference>
<feature type="signal peptide" evidence="1">
    <location>
        <begin position="1"/>
        <end position="20"/>
    </location>
</feature>
<keyword evidence="1" id="KW-0732">Signal</keyword>